<proteinExistence type="predicted"/>
<evidence type="ECO:0000256" key="1">
    <source>
        <dbReference type="SAM" id="MobiDB-lite"/>
    </source>
</evidence>
<protein>
    <submittedName>
        <fullName evidence="3">Uncharacterized protein</fullName>
    </submittedName>
</protein>
<keyword evidence="2" id="KW-0812">Transmembrane</keyword>
<keyword evidence="2" id="KW-0472">Membrane</keyword>
<feature type="region of interest" description="Disordered" evidence="1">
    <location>
        <begin position="96"/>
        <end position="135"/>
    </location>
</feature>
<dbReference type="AlphaFoldDB" id="A0A1X2INF4"/>
<reference evidence="3 4" key="1">
    <citation type="submission" date="2016-07" db="EMBL/GenBank/DDBJ databases">
        <title>Pervasive Adenine N6-methylation of Active Genes in Fungi.</title>
        <authorList>
            <consortium name="DOE Joint Genome Institute"/>
            <person name="Mondo S.J."/>
            <person name="Dannebaum R.O."/>
            <person name="Kuo R.C."/>
            <person name="Labutti K."/>
            <person name="Haridas S."/>
            <person name="Kuo A."/>
            <person name="Salamov A."/>
            <person name="Ahrendt S.R."/>
            <person name="Lipzen A."/>
            <person name="Sullivan W."/>
            <person name="Andreopoulos W.B."/>
            <person name="Clum A."/>
            <person name="Lindquist E."/>
            <person name="Daum C."/>
            <person name="Ramamoorthy G.K."/>
            <person name="Gryganskyi A."/>
            <person name="Culley D."/>
            <person name="Magnuson J.K."/>
            <person name="James T.Y."/>
            <person name="O'Malley M.A."/>
            <person name="Stajich J.E."/>
            <person name="Spatafora J.W."/>
            <person name="Visel A."/>
            <person name="Grigoriev I.V."/>
        </authorList>
    </citation>
    <scope>NUCLEOTIDE SEQUENCE [LARGE SCALE GENOMIC DNA]</scope>
    <source>
        <strain evidence="3 4">NRRL 1336</strain>
    </source>
</reference>
<evidence type="ECO:0000256" key="2">
    <source>
        <dbReference type="SAM" id="Phobius"/>
    </source>
</evidence>
<feature type="region of interest" description="Disordered" evidence="1">
    <location>
        <begin position="20"/>
        <end position="79"/>
    </location>
</feature>
<feature type="transmembrane region" description="Helical" evidence="2">
    <location>
        <begin position="153"/>
        <end position="176"/>
    </location>
</feature>
<keyword evidence="2" id="KW-1133">Transmembrane helix</keyword>
<sequence>MSTSRNDYLPRWSSQLTEQLLSYKSGTPSPSSPPNDSGTASVVMPNQESGKQKAPVQHHQNQQNPPATPFDSTTQRQHHDNHHIYSIPELWSQLSQQIPSSSPQQSKKKMGRVSPSTAPEIEKHGDVSSPSRQHHQNSWAEENDVIIDDAGRWPLGLFLFWFGFLCPLLWWVGAFWPRHADRYGKMAHRWQWINRIMSITFCIFLFLLLLSVGIWYHFSSP</sequence>
<comment type="caution">
    <text evidence="3">The sequence shown here is derived from an EMBL/GenBank/DDBJ whole genome shotgun (WGS) entry which is preliminary data.</text>
</comment>
<dbReference type="OrthoDB" id="2288013at2759"/>
<feature type="compositionally biased region" description="Low complexity" evidence="1">
    <location>
        <begin position="96"/>
        <end position="105"/>
    </location>
</feature>
<dbReference type="EMBL" id="MCGE01000007">
    <property type="protein sequence ID" value="ORZ19535.1"/>
    <property type="molecule type" value="Genomic_DNA"/>
</dbReference>
<dbReference type="Proteomes" id="UP000193560">
    <property type="component" value="Unassembled WGS sequence"/>
</dbReference>
<name>A0A1X2INF4_9FUNG</name>
<gene>
    <name evidence="3" type="ORF">BCR42DRAFT_409981</name>
</gene>
<evidence type="ECO:0000313" key="4">
    <source>
        <dbReference type="Proteomes" id="UP000193560"/>
    </source>
</evidence>
<evidence type="ECO:0000313" key="3">
    <source>
        <dbReference type="EMBL" id="ORZ19535.1"/>
    </source>
</evidence>
<feature type="compositionally biased region" description="Polar residues" evidence="1">
    <location>
        <begin position="20"/>
        <end position="49"/>
    </location>
</feature>
<accession>A0A1X2INF4</accession>
<keyword evidence="4" id="KW-1185">Reference proteome</keyword>
<organism evidence="3 4">
    <name type="scientific">Absidia repens</name>
    <dbReference type="NCBI Taxonomy" id="90262"/>
    <lineage>
        <taxon>Eukaryota</taxon>
        <taxon>Fungi</taxon>
        <taxon>Fungi incertae sedis</taxon>
        <taxon>Mucoromycota</taxon>
        <taxon>Mucoromycotina</taxon>
        <taxon>Mucoromycetes</taxon>
        <taxon>Mucorales</taxon>
        <taxon>Cunninghamellaceae</taxon>
        <taxon>Absidia</taxon>
    </lineage>
</organism>
<feature type="transmembrane region" description="Helical" evidence="2">
    <location>
        <begin position="196"/>
        <end position="218"/>
    </location>
</feature>